<gene>
    <name evidence="2" type="ORF">DXC51_04150</name>
</gene>
<protein>
    <submittedName>
        <fullName evidence="2">NADH-quinone oxidoreductase subunit C</fullName>
    </submittedName>
</protein>
<evidence type="ECO:0000313" key="2">
    <source>
        <dbReference type="EMBL" id="RGE64265.1"/>
    </source>
</evidence>
<proteinExistence type="predicted"/>
<dbReference type="Proteomes" id="UP000260812">
    <property type="component" value="Unassembled WGS sequence"/>
</dbReference>
<dbReference type="GeneID" id="86051506"/>
<dbReference type="EMBL" id="QVLV01000002">
    <property type="protein sequence ID" value="RGE64265.1"/>
    <property type="molecule type" value="Genomic_DNA"/>
</dbReference>
<dbReference type="Pfam" id="PF00329">
    <property type="entry name" value="Complex1_30kDa"/>
    <property type="match status" value="1"/>
</dbReference>
<organism evidence="2 3">
    <name type="scientific">Eisenbergiella massiliensis</name>
    <dbReference type="NCBI Taxonomy" id="1720294"/>
    <lineage>
        <taxon>Bacteria</taxon>
        <taxon>Bacillati</taxon>
        <taxon>Bacillota</taxon>
        <taxon>Clostridia</taxon>
        <taxon>Lachnospirales</taxon>
        <taxon>Lachnospiraceae</taxon>
        <taxon>Eisenbergiella</taxon>
    </lineage>
</organism>
<evidence type="ECO:0000259" key="1">
    <source>
        <dbReference type="Pfam" id="PF00329"/>
    </source>
</evidence>
<name>A0A3E3IB17_9FIRM</name>
<dbReference type="InterPro" id="IPR001268">
    <property type="entry name" value="NADH_UbQ_OxRdtase_30kDa_su"/>
</dbReference>
<reference evidence="2" key="1">
    <citation type="submission" date="2018-08" db="EMBL/GenBank/DDBJ databases">
        <title>A genome reference for cultivated species of the human gut microbiota.</title>
        <authorList>
            <person name="Zou Y."/>
            <person name="Xue W."/>
            <person name="Luo G."/>
        </authorList>
    </citation>
    <scope>NUCLEOTIDE SEQUENCE [LARGE SCALE GENOMIC DNA]</scope>
    <source>
        <strain evidence="2">TF05-5AC</strain>
    </source>
</reference>
<dbReference type="AlphaFoldDB" id="A0A3E3IB17"/>
<keyword evidence="3" id="KW-1185">Reference proteome</keyword>
<dbReference type="InterPro" id="IPR037232">
    <property type="entry name" value="NADH_quin_OxRdtase_su_C/D-like"/>
</dbReference>
<sequence length="112" mass="12954">MIDGEIMQVEPENLVTEVLKLKHRDYRIVQICAAKAGDKMEVTYSFGKEYKMVGLRLVISPDTEIVSISDIYEPAFLYENEIHDLFGIPIKMITLDYHGNLYRIKQEAPFRG</sequence>
<feature type="domain" description="NADH:ubiquinone oxidoreductase 30kDa subunit" evidence="1">
    <location>
        <begin position="8"/>
        <end position="90"/>
    </location>
</feature>
<dbReference type="RefSeq" id="WP_021635961.1">
    <property type="nucleotide sequence ID" value="NZ_CAMAZV010000033.1"/>
</dbReference>
<dbReference type="GeneID" id="97986099"/>
<comment type="caution">
    <text evidence="2">The sequence shown here is derived from an EMBL/GenBank/DDBJ whole genome shotgun (WGS) entry which is preliminary data.</text>
</comment>
<dbReference type="Gene3D" id="3.30.460.80">
    <property type="entry name" value="NADH:ubiquinone oxidoreductase, 30kDa subunit"/>
    <property type="match status" value="1"/>
</dbReference>
<evidence type="ECO:0000313" key="3">
    <source>
        <dbReference type="Proteomes" id="UP000260812"/>
    </source>
</evidence>
<dbReference type="SUPFAM" id="SSF143243">
    <property type="entry name" value="Nqo5-like"/>
    <property type="match status" value="1"/>
</dbReference>
<dbReference type="GO" id="GO:0008137">
    <property type="term" value="F:NADH dehydrogenase (ubiquinone) activity"/>
    <property type="evidence" value="ECO:0007669"/>
    <property type="project" value="InterPro"/>
</dbReference>
<accession>A0A3E3IB17</accession>